<dbReference type="InterPro" id="IPR013783">
    <property type="entry name" value="Ig-like_fold"/>
</dbReference>
<dbReference type="Gene3D" id="2.60.40.10">
    <property type="entry name" value="Immunoglobulins"/>
    <property type="match status" value="1"/>
</dbReference>
<proteinExistence type="predicted"/>
<dbReference type="AlphaFoldDB" id="X1DY24"/>
<feature type="non-terminal residue" evidence="1">
    <location>
        <position position="177"/>
    </location>
</feature>
<organism evidence="1">
    <name type="scientific">marine sediment metagenome</name>
    <dbReference type="NCBI Taxonomy" id="412755"/>
    <lineage>
        <taxon>unclassified sequences</taxon>
        <taxon>metagenomes</taxon>
        <taxon>ecological metagenomes</taxon>
    </lineage>
</organism>
<name>X1DY24_9ZZZZ</name>
<protein>
    <recommendedName>
        <fullName evidence="2">Fibronectin type-III domain-containing protein</fullName>
    </recommendedName>
</protein>
<dbReference type="SUPFAM" id="SSF49265">
    <property type="entry name" value="Fibronectin type III"/>
    <property type="match status" value="1"/>
</dbReference>
<sequence length="177" mass="19820">MVPKYGKIGVCPDQIPNRPEEVLKPTDSGGLYQVTSINNQYGIWLILGHPVGDKLVAIGEDFVAISWNTLRAVEVDLHYSTAAVYDATEVWEETLAFEPHKGVAEIRLGNLKPGTTYRYRIVIYDGDAVYPSPIGHFTTSSRETRSFCFLVYGDTRTFPDRHKLVADRMAEDEPNAV</sequence>
<reference evidence="1" key="1">
    <citation type="journal article" date="2014" name="Front. Microbiol.">
        <title>High frequency of phylogenetically diverse reductive dehalogenase-homologous genes in deep subseafloor sedimentary metagenomes.</title>
        <authorList>
            <person name="Kawai M."/>
            <person name="Futagami T."/>
            <person name="Toyoda A."/>
            <person name="Takaki Y."/>
            <person name="Nishi S."/>
            <person name="Hori S."/>
            <person name="Arai W."/>
            <person name="Tsubouchi T."/>
            <person name="Morono Y."/>
            <person name="Uchiyama I."/>
            <person name="Ito T."/>
            <person name="Fujiyama A."/>
            <person name="Inagaki F."/>
            <person name="Takami H."/>
        </authorList>
    </citation>
    <scope>NUCLEOTIDE SEQUENCE</scope>
    <source>
        <strain evidence="1">Expedition CK06-06</strain>
    </source>
</reference>
<evidence type="ECO:0008006" key="2">
    <source>
        <dbReference type="Google" id="ProtNLM"/>
    </source>
</evidence>
<comment type="caution">
    <text evidence="1">The sequence shown here is derived from an EMBL/GenBank/DDBJ whole genome shotgun (WGS) entry which is preliminary data.</text>
</comment>
<dbReference type="InterPro" id="IPR036116">
    <property type="entry name" value="FN3_sf"/>
</dbReference>
<gene>
    <name evidence="1" type="ORF">S01H4_60021</name>
</gene>
<dbReference type="EMBL" id="BART01035300">
    <property type="protein sequence ID" value="GAH13075.1"/>
    <property type="molecule type" value="Genomic_DNA"/>
</dbReference>
<evidence type="ECO:0000313" key="1">
    <source>
        <dbReference type="EMBL" id="GAH13075.1"/>
    </source>
</evidence>
<accession>X1DY24</accession>